<comment type="caution">
    <text evidence="1">The sequence shown here is derived from an EMBL/GenBank/DDBJ whole genome shotgun (WGS) entry which is preliminary data.</text>
</comment>
<proteinExistence type="predicted"/>
<accession>A0ABS5BNC4</accession>
<organism evidence="1 2">
    <name type="scientific">Gemmata palustris</name>
    <dbReference type="NCBI Taxonomy" id="2822762"/>
    <lineage>
        <taxon>Bacteria</taxon>
        <taxon>Pseudomonadati</taxon>
        <taxon>Planctomycetota</taxon>
        <taxon>Planctomycetia</taxon>
        <taxon>Gemmatales</taxon>
        <taxon>Gemmataceae</taxon>
        <taxon>Gemmata</taxon>
    </lineage>
</organism>
<evidence type="ECO:0000313" key="2">
    <source>
        <dbReference type="Proteomes" id="UP000676565"/>
    </source>
</evidence>
<sequence>MRKEFEMTEQELGELLEACKPTPAMLLVVARLWAARRKKMLTARGIALVKSWASTS</sequence>
<dbReference type="Proteomes" id="UP000676565">
    <property type="component" value="Unassembled WGS sequence"/>
</dbReference>
<keyword evidence="2" id="KW-1185">Reference proteome</keyword>
<reference evidence="1 2" key="1">
    <citation type="submission" date="2021-04" db="EMBL/GenBank/DDBJ databases">
        <authorList>
            <person name="Ivanova A."/>
        </authorList>
    </citation>
    <scope>NUCLEOTIDE SEQUENCE [LARGE SCALE GENOMIC DNA]</scope>
    <source>
        <strain evidence="1 2">G18</strain>
    </source>
</reference>
<gene>
    <name evidence="1" type="ORF">J8F10_03560</name>
</gene>
<protein>
    <submittedName>
        <fullName evidence="1">Uncharacterized protein</fullName>
    </submittedName>
</protein>
<dbReference type="RefSeq" id="WP_210652509.1">
    <property type="nucleotide sequence ID" value="NZ_JAGKQQ010000001.1"/>
</dbReference>
<evidence type="ECO:0000313" key="1">
    <source>
        <dbReference type="EMBL" id="MBP3954373.1"/>
    </source>
</evidence>
<dbReference type="EMBL" id="JAGKQQ010000001">
    <property type="protein sequence ID" value="MBP3954373.1"/>
    <property type="molecule type" value="Genomic_DNA"/>
</dbReference>
<name>A0ABS5BNC4_9BACT</name>